<dbReference type="InterPro" id="IPR002429">
    <property type="entry name" value="CcO_II-like_C"/>
</dbReference>
<evidence type="ECO:0000259" key="16">
    <source>
        <dbReference type="PROSITE" id="PS50999"/>
    </source>
</evidence>
<dbReference type="EC" id="7.1.1.9" evidence="3"/>
<keyword evidence="10 14" id="KW-1133">Transmembrane helix</keyword>
<evidence type="ECO:0000256" key="7">
    <source>
        <dbReference type="ARBA" id="ARBA00022723"/>
    </source>
</evidence>
<evidence type="ECO:0000256" key="8">
    <source>
        <dbReference type="ARBA" id="ARBA00022967"/>
    </source>
</evidence>
<evidence type="ECO:0000256" key="6">
    <source>
        <dbReference type="ARBA" id="ARBA00022692"/>
    </source>
</evidence>
<dbReference type="PANTHER" id="PTHR22888:SF9">
    <property type="entry name" value="CYTOCHROME C OXIDASE SUBUNIT 2"/>
    <property type="match status" value="1"/>
</dbReference>
<dbReference type="GO" id="GO:0005507">
    <property type="term" value="F:copper ion binding"/>
    <property type="evidence" value="ECO:0007669"/>
    <property type="project" value="InterPro"/>
</dbReference>
<dbReference type="PROSITE" id="PS50999">
    <property type="entry name" value="COX2_TM"/>
    <property type="match status" value="1"/>
</dbReference>
<dbReference type="InterPro" id="IPR001505">
    <property type="entry name" value="Copper_CuA"/>
</dbReference>
<feature type="domain" description="Cytochrome oxidase subunit II transmembrane region profile" evidence="16">
    <location>
        <begin position="63"/>
        <end position="160"/>
    </location>
</feature>
<dbReference type="Gene3D" id="2.60.40.420">
    <property type="entry name" value="Cupredoxins - blue copper proteins"/>
    <property type="match status" value="1"/>
</dbReference>
<dbReference type="PRINTS" id="PR01166">
    <property type="entry name" value="CYCOXIDASEII"/>
</dbReference>
<evidence type="ECO:0000256" key="9">
    <source>
        <dbReference type="ARBA" id="ARBA00022982"/>
    </source>
</evidence>
<evidence type="ECO:0000256" key="11">
    <source>
        <dbReference type="ARBA" id="ARBA00023008"/>
    </source>
</evidence>
<dbReference type="PANTHER" id="PTHR22888">
    <property type="entry name" value="CYTOCHROME C OXIDASE, SUBUNIT II"/>
    <property type="match status" value="1"/>
</dbReference>
<dbReference type="InterPro" id="IPR036257">
    <property type="entry name" value="Cyt_c_oxidase_su2_TM_sf"/>
</dbReference>
<keyword evidence="4" id="KW-0813">Transport</keyword>
<dbReference type="InterPro" id="IPR014222">
    <property type="entry name" value="Cyt_c_oxidase_su2"/>
</dbReference>
<feature type="transmembrane region" description="Helical" evidence="14">
    <location>
        <begin position="85"/>
        <end position="109"/>
    </location>
</feature>
<dbReference type="CDD" id="cd04213">
    <property type="entry name" value="CuRO_CcO_Caa3_II"/>
    <property type="match status" value="1"/>
</dbReference>
<evidence type="ECO:0000256" key="2">
    <source>
        <dbReference type="ARBA" id="ARBA00007866"/>
    </source>
</evidence>
<evidence type="ECO:0000256" key="14">
    <source>
        <dbReference type="SAM" id="Phobius"/>
    </source>
</evidence>
<evidence type="ECO:0000256" key="13">
    <source>
        <dbReference type="ARBA" id="ARBA00031389"/>
    </source>
</evidence>
<evidence type="ECO:0000256" key="10">
    <source>
        <dbReference type="ARBA" id="ARBA00022989"/>
    </source>
</evidence>
<feature type="transmembrane region" description="Helical" evidence="14">
    <location>
        <begin position="47"/>
        <end position="65"/>
    </location>
</feature>
<dbReference type="EMBL" id="UINC01145411">
    <property type="protein sequence ID" value="SVD35520.1"/>
    <property type="molecule type" value="Genomic_DNA"/>
</dbReference>
<name>A0A382UMU5_9ZZZZ</name>
<protein>
    <recommendedName>
        <fullName evidence="3">cytochrome-c oxidase</fullName>
        <ecNumber evidence="3">7.1.1.9</ecNumber>
    </recommendedName>
    <alternativeName>
        <fullName evidence="13">Cytochrome c oxidase polypeptide II</fullName>
    </alternativeName>
</protein>
<dbReference type="SUPFAM" id="SSF49503">
    <property type="entry name" value="Cupredoxins"/>
    <property type="match status" value="1"/>
</dbReference>
<keyword evidence="6 14" id="KW-0812">Transmembrane</keyword>
<dbReference type="InterPro" id="IPR008972">
    <property type="entry name" value="Cupredoxin"/>
</dbReference>
<proteinExistence type="inferred from homology"/>
<dbReference type="GO" id="GO:0004129">
    <property type="term" value="F:cytochrome-c oxidase activity"/>
    <property type="evidence" value="ECO:0007669"/>
    <property type="project" value="UniProtKB-EC"/>
</dbReference>
<dbReference type="InterPro" id="IPR045187">
    <property type="entry name" value="CcO_II"/>
</dbReference>
<keyword evidence="8" id="KW-1278">Translocase</keyword>
<dbReference type="Pfam" id="PF00116">
    <property type="entry name" value="COX2"/>
    <property type="match status" value="1"/>
</dbReference>
<sequence>MQSEHARSSIKVQYLGVGNLYLFRSLARYIAPNTEIPHSRRGIRTTCWLAGFLAIIGSMILTGCGELPQTIMDPAGNDARLIRDLFIPILWIALAIFIAVEGFLVVSMIKYRRRPGNDAIPVQTHGNARLEIVWMVVPALIVAVLAIMTFRAMAVQAEAPGDNALVVEVSGNQWWWEFNYPELGVVTANELYLPVGQEVDIRLSSDNVLHSFWLPKLAGKLDVVPGVTNKMKFTPEQIGEYFGQCAEFCGLAHAQMRM</sequence>
<feature type="domain" description="Cytochrome oxidase subunit II copper A binding" evidence="15">
    <location>
        <begin position="162"/>
        <end position="258"/>
    </location>
</feature>
<evidence type="ECO:0000256" key="12">
    <source>
        <dbReference type="ARBA" id="ARBA00023136"/>
    </source>
</evidence>
<evidence type="ECO:0000256" key="1">
    <source>
        <dbReference type="ARBA" id="ARBA00004141"/>
    </source>
</evidence>
<evidence type="ECO:0000256" key="3">
    <source>
        <dbReference type="ARBA" id="ARBA00012949"/>
    </source>
</evidence>
<accession>A0A382UMU5</accession>
<dbReference type="Pfam" id="PF02790">
    <property type="entry name" value="COX2_TM"/>
    <property type="match status" value="1"/>
</dbReference>
<organism evidence="17">
    <name type="scientific">marine metagenome</name>
    <dbReference type="NCBI Taxonomy" id="408172"/>
    <lineage>
        <taxon>unclassified sequences</taxon>
        <taxon>metagenomes</taxon>
        <taxon>ecological metagenomes</taxon>
    </lineage>
</organism>
<dbReference type="SUPFAM" id="SSF81464">
    <property type="entry name" value="Cytochrome c oxidase subunit II-like, transmembrane region"/>
    <property type="match status" value="1"/>
</dbReference>
<gene>
    <name evidence="17" type="ORF">METZ01_LOCUS388374</name>
</gene>
<comment type="similarity">
    <text evidence="2">Belongs to the cytochrome c oxidase subunit 2 family.</text>
</comment>
<dbReference type="PROSITE" id="PS00078">
    <property type="entry name" value="COX2"/>
    <property type="match status" value="1"/>
</dbReference>
<evidence type="ECO:0000256" key="5">
    <source>
        <dbReference type="ARBA" id="ARBA00022660"/>
    </source>
</evidence>
<keyword evidence="7" id="KW-0479">Metal-binding</keyword>
<evidence type="ECO:0000313" key="17">
    <source>
        <dbReference type="EMBL" id="SVD35520.1"/>
    </source>
</evidence>
<dbReference type="GO" id="GO:0016491">
    <property type="term" value="F:oxidoreductase activity"/>
    <property type="evidence" value="ECO:0007669"/>
    <property type="project" value="InterPro"/>
</dbReference>
<comment type="subcellular location">
    <subcellularLocation>
        <location evidence="1">Membrane</location>
        <topology evidence="1">Multi-pass membrane protein</topology>
    </subcellularLocation>
</comment>
<dbReference type="GO" id="GO:0042773">
    <property type="term" value="P:ATP synthesis coupled electron transport"/>
    <property type="evidence" value="ECO:0007669"/>
    <property type="project" value="TreeGrafter"/>
</dbReference>
<keyword evidence="11" id="KW-0186">Copper</keyword>
<reference evidence="17" key="1">
    <citation type="submission" date="2018-05" db="EMBL/GenBank/DDBJ databases">
        <authorList>
            <person name="Lanie J.A."/>
            <person name="Ng W.-L."/>
            <person name="Kazmierczak K.M."/>
            <person name="Andrzejewski T.M."/>
            <person name="Davidsen T.M."/>
            <person name="Wayne K.J."/>
            <person name="Tettelin H."/>
            <person name="Glass J.I."/>
            <person name="Rusch D."/>
            <person name="Podicherti R."/>
            <person name="Tsui H.-C.T."/>
            <person name="Winkler M.E."/>
        </authorList>
    </citation>
    <scope>NUCLEOTIDE SEQUENCE</scope>
</reference>
<dbReference type="PROSITE" id="PS50857">
    <property type="entry name" value="COX2_CUA"/>
    <property type="match status" value="1"/>
</dbReference>
<keyword evidence="9" id="KW-0249">Electron transport</keyword>
<feature type="non-terminal residue" evidence="17">
    <location>
        <position position="258"/>
    </location>
</feature>
<dbReference type="Gene3D" id="1.10.287.90">
    <property type="match status" value="1"/>
</dbReference>
<feature type="transmembrane region" description="Helical" evidence="14">
    <location>
        <begin position="130"/>
        <end position="150"/>
    </location>
</feature>
<evidence type="ECO:0000256" key="4">
    <source>
        <dbReference type="ARBA" id="ARBA00022448"/>
    </source>
</evidence>
<dbReference type="AlphaFoldDB" id="A0A382UMU5"/>
<keyword evidence="12 14" id="KW-0472">Membrane</keyword>
<dbReference type="InterPro" id="IPR034236">
    <property type="entry name" value="CuRO_CcO_Caa3_II"/>
</dbReference>
<keyword evidence="5" id="KW-0679">Respiratory chain</keyword>
<dbReference type="NCBIfam" id="TIGR02866">
    <property type="entry name" value="CoxB"/>
    <property type="match status" value="1"/>
</dbReference>
<dbReference type="InterPro" id="IPR011759">
    <property type="entry name" value="Cyt_c_oxidase_su2_TM_dom"/>
</dbReference>
<dbReference type="GO" id="GO:0016020">
    <property type="term" value="C:membrane"/>
    <property type="evidence" value="ECO:0007669"/>
    <property type="project" value="UniProtKB-SubCell"/>
</dbReference>
<evidence type="ECO:0000259" key="15">
    <source>
        <dbReference type="PROSITE" id="PS50857"/>
    </source>
</evidence>